<accession>A0A9N7Z9U8</accession>
<sequence>MTAGDGGAGEGGRRRGERWIWAMRKVFWSPEASGSHQGDDGENSDLTLIRGKTKLKRKHEEACLAHGFKVNVRILSRVRFPAHASALQEHDAVLTSGGHLHTELNYMLGHMHLMQRHLQPGHIHQSVPNWGRRACACSLAGVVLQLCLQTLDLSNCFRFHVLQPARSEILFFFFF</sequence>
<dbReference type="EMBL" id="CADEAL010004297">
    <property type="protein sequence ID" value="CAB1456435.1"/>
    <property type="molecule type" value="Genomic_DNA"/>
</dbReference>
<protein>
    <submittedName>
        <fullName evidence="1">Uncharacterized protein</fullName>
    </submittedName>
</protein>
<dbReference type="AlphaFoldDB" id="A0A9N7Z9U8"/>
<name>A0A9N7Z9U8_PLEPL</name>
<gene>
    <name evidence="1" type="ORF">PLEPLA_LOCUS44219</name>
</gene>
<reference evidence="1" key="1">
    <citation type="submission" date="2020-03" db="EMBL/GenBank/DDBJ databases">
        <authorList>
            <person name="Weist P."/>
        </authorList>
    </citation>
    <scope>NUCLEOTIDE SEQUENCE</scope>
</reference>
<keyword evidence="2" id="KW-1185">Reference proteome</keyword>
<organism evidence="1 2">
    <name type="scientific">Pleuronectes platessa</name>
    <name type="common">European plaice</name>
    <dbReference type="NCBI Taxonomy" id="8262"/>
    <lineage>
        <taxon>Eukaryota</taxon>
        <taxon>Metazoa</taxon>
        <taxon>Chordata</taxon>
        <taxon>Craniata</taxon>
        <taxon>Vertebrata</taxon>
        <taxon>Euteleostomi</taxon>
        <taxon>Actinopterygii</taxon>
        <taxon>Neopterygii</taxon>
        <taxon>Teleostei</taxon>
        <taxon>Neoteleostei</taxon>
        <taxon>Acanthomorphata</taxon>
        <taxon>Carangaria</taxon>
        <taxon>Pleuronectiformes</taxon>
        <taxon>Pleuronectoidei</taxon>
        <taxon>Pleuronectidae</taxon>
        <taxon>Pleuronectes</taxon>
    </lineage>
</organism>
<proteinExistence type="predicted"/>
<evidence type="ECO:0000313" key="1">
    <source>
        <dbReference type="EMBL" id="CAB1456435.1"/>
    </source>
</evidence>
<evidence type="ECO:0000313" key="2">
    <source>
        <dbReference type="Proteomes" id="UP001153269"/>
    </source>
</evidence>
<dbReference type="Proteomes" id="UP001153269">
    <property type="component" value="Unassembled WGS sequence"/>
</dbReference>
<comment type="caution">
    <text evidence="1">The sequence shown here is derived from an EMBL/GenBank/DDBJ whole genome shotgun (WGS) entry which is preliminary data.</text>
</comment>